<evidence type="ECO:0000313" key="2">
    <source>
        <dbReference type="Proteomes" id="UP000632377"/>
    </source>
</evidence>
<evidence type="ECO:0000313" key="1">
    <source>
        <dbReference type="EMBL" id="MBL4934797.1"/>
    </source>
</evidence>
<accession>A0ABS1T6P6</accession>
<proteinExistence type="predicted"/>
<sequence length="285" mass="32597">MPAKLFSGFCNWLGHIMSDMAGSSGNRGPGSTGRGTGVSIPFMELFQLSDFGKLQVGKDRQTLAEVMTRVFQEGYDLRFGAVMAIPVLIEELMIKAIWVIRQRFFENKNWSECIPTKQHADLRIMLIVGNSTLCLIDVTDAAVRGVVEDGNVMVFILHLNYVAWVRLIMLVLRELRIRFGPVISDAFRKFEEEILYIVTPKERANIQQFYDRLQQLDVSHEILLREFTIQVEQEYQLIYHEIEETFSSKNSTAVQAEHSMALAKACGVDDSKIMKDNKDLDDFFL</sequence>
<name>A0ABS1T6P6_9CLOT</name>
<reference evidence="1 2" key="1">
    <citation type="submission" date="2021-01" db="EMBL/GenBank/DDBJ databases">
        <title>Genome public.</title>
        <authorList>
            <person name="Liu C."/>
            <person name="Sun Q."/>
        </authorList>
    </citation>
    <scope>NUCLEOTIDE SEQUENCE [LARGE SCALE GENOMIC DNA]</scope>
    <source>
        <strain evidence="1 2">YIM B02515</strain>
    </source>
</reference>
<gene>
    <name evidence="1" type="ORF">JK636_03375</name>
</gene>
<dbReference type="EMBL" id="JAESWC010000002">
    <property type="protein sequence ID" value="MBL4934797.1"/>
    <property type="molecule type" value="Genomic_DNA"/>
</dbReference>
<keyword evidence="2" id="KW-1185">Reference proteome</keyword>
<dbReference type="Proteomes" id="UP000632377">
    <property type="component" value="Unassembled WGS sequence"/>
</dbReference>
<organism evidence="1 2">
    <name type="scientific">Clostridium rhizosphaerae</name>
    <dbReference type="NCBI Taxonomy" id="2803861"/>
    <lineage>
        <taxon>Bacteria</taxon>
        <taxon>Bacillati</taxon>
        <taxon>Bacillota</taxon>
        <taxon>Clostridia</taxon>
        <taxon>Eubacteriales</taxon>
        <taxon>Clostridiaceae</taxon>
        <taxon>Clostridium</taxon>
    </lineage>
</organism>
<comment type="caution">
    <text evidence="1">The sequence shown here is derived from an EMBL/GenBank/DDBJ whole genome shotgun (WGS) entry which is preliminary data.</text>
</comment>
<protein>
    <submittedName>
        <fullName evidence="1">Uncharacterized protein</fullName>
    </submittedName>
</protein>